<dbReference type="Gene3D" id="1.20.1250.20">
    <property type="entry name" value="MFS general substrate transporter like domains"/>
    <property type="match status" value="1"/>
</dbReference>
<evidence type="ECO:0000256" key="8">
    <source>
        <dbReference type="SAM" id="Phobius"/>
    </source>
</evidence>
<keyword evidence="5 8" id="KW-0812">Transmembrane</keyword>
<evidence type="ECO:0000256" key="5">
    <source>
        <dbReference type="ARBA" id="ARBA00022692"/>
    </source>
</evidence>
<feature type="transmembrane region" description="Helical" evidence="8">
    <location>
        <begin position="204"/>
        <end position="223"/>
    </location>
</feature>
<accession>A0A2S8SSM1</accession>
<dbReference type="InterPro" id="IPR036259">
    <property type="entry name" value="MFS_trans_sf"/>
</dbReference>
<evidence type="ECO:0000256" key="7">
    <source>
        <dbReference type="ARBA" id="ARBA00023136"/>
    </source>
</evidence>
<evidence type="ECO:0000256" key="3">
    <source>
        <dbReference type="ARBA" id="ARBA00022448"/>
    </source>
</evidence>
<evidence type="ECO:0000256" key="1">
    <source>
        <dbReference type="ARBA" id="ARBA00004651"/>
    </source>
</evidence>
<proteinExistence type="inferred from homology"/>
<feature type="transmembrane region" description="Helical" evidence="8">
    <location>
        <begin position="313"/>
        <end position="331"/>
    </location>
</feature>
<dbReference type="InterPro" id="IPR020846">
    <property type="entry name" value="MFS_dom"/>
</dbReference>
<comment type="caution">
    <text evidence="10">The sequence shown here is derived from an EMBL/GenBank/DDBJ whole genome shotgun (WGS) entry which is preliminary data.</text>
</comment>
<feature type="transmembrane region" description="Helical" evidence="8">
    <location>
        <begin position="277"/>
        <end position="298"/>
    </location>
</feature>
<reference evidence="10 11" key="1">
    <citation type="journal article" date="2018" name="Syst. Appl. Microbiol.">
        <title>Abditibacterium utsteinense sp. nov., the first cultivated member of candidate phylum FBP, isolated from ice-free Antarctic soil samples.</title>
        <authorList>
            <person name="Tahon G."/>
            <person name="Tytgat B."/>
            <person name="Lebbe L."/>
            <person name="Carlier A."/>
            <person name="Willems A."/>
        </authorList>
    </citation>
    <scope>NUCLEOTIDE SEQUENCE [LARGE SCALE GENOMIC DNA]</scope>
    <source>
        <strain evidence="10 11">LMG 29911</strain>
    </source>
</reference>
<keyword evidence="6 8" id="KW-1133">Transmembrane helix</keyword>
<dbReference type="GO" id="GO:0022857">
    <property type="term" value="F:transmembrane transporter activity"/>
    <property type="evidence" value="ECO:0007669"/>
    <property type="project" value="InterPro"/>
</dbReference>
<evidence type="ECO:0000313" key="10">
    <source>
        <dbReference type="EMBL" id="PQV63812.1"/>
    </source>
</evidence>
<evidence type="ECO:0000259" key="9">
    <source>
        <dbReference type="PROSITE" id="PS50850"/>
    </source>
</evidence>
<dbReference type="InterPro" id="IPR011701">
    <property type="entry name" value="MFS"/>
</dbReference>
<dbReference type="FunCoup" id="A0A2S8SSM1">
    <property type="interactions" value="94"/>
</dbReference>
<dbReference type="InterPro" id="IPR004638">
    <property type="entry name" value="EmrB-like"/>
</dbReference>
<name>A0A2S8SSM1_9BACT</name>
<feature type="transmembrane region" description="Helical" evidence="8">
    <location>
        <begin position="84"/>
        <end position="107"/>
    </location>
</feature>
<dbReference type="Proteomes" id="UP000237684">
    <property type="component" value="Unassembled WGS sequence"/>
</dbReference>
<feature type="transmembrane region" description="Helical" evidence="8">
    <location>
        <begin position="338"/>
        <end position="354"/>
    </location>
</feature>
<dbReference type="CDD" id="cd17503">
    <property type="entry name" value="MFS_LmrB_MDR_like"/>
    <property type="match status" value="1"/>
</dbReference>
<feature type="transmembrane region" description="Helical" evidence="8">
    <location>
        <begin position="12"/>
        <end position="36"/>
    </location>
</feature>
<feature type="transmembrane region" description="Helical" evidence="8">
    <location>
        <begin position="235"/>
        <end position="256"/>
    </location>
</feature>
<dbReference type="EMBL" id="NIGF01000008">
    <property type="protein sequence ID" value="PQV63812.1"/>
    <property type="molecule type" value="Genomic_DNA"/>
</dbReference>
<evidence type="ECO:0000256" key="6">
    <source>
        <dbReference type="ARBA" id="ARBA00022989"/>
    </source>
</evidence>
<protein>
    <submittedName>
        <fullName evidence="10">MFS transporter, DHA2 family, multidrug resistance protein</fullName>
    </submittedName>
</protein>
<dbReference type="NCBIfam" id="TIGR00711">
    <property type="entry name" value="efflux_EmrB"/>
    <property type="match status" value="1"/>
</dbReference>
<feature type="transmembrane region" description="Helical" evidence="8">
    <location>
        <begin position="113"/>
        <end position="133"/>
    </location>
</feature>
<feature type="domain" description="Major facilitator superfamily (MFS) profile" evidence="9">
    <location>
        <begin position="18"/>
        <end position="513"/>
    </location>
</feature>
<dbReference type="SUPFAM" id="SSF103473">
    <property type="entry name" value="MFS general substrate transporter"/>
    <property type="match status" value="1"/>
</dbReference>
<organism evidence="10 11">
    <name type="scientific">Abditibacterium utsteinense</name>
    <dbReference type="NCBI Taxonomy" id="1960156"/>
    <lineage>
        <taxon>Bacteria</taxon>
        <taxon>Pseudomonadati</taxon>
        <taxon>Abditibacteriota</taxon>
        <taxon>Abditibacteriia</taxon>
        <taxon>Abditibacteriales</taxon>
        <taxon>Abditibacteriaceae</taxon>
        <taxon>Abditibacterium</taxon>
    </lineage>
</organism>
<feature type="transmembrane region" description="Helical" evidence="8">
    <location>
        <begin position="366"/>
        <end position="389"/>
    </location>
</feature>
<evidence type="ECO:0000256" key="4">
    <source>
        <dbReference type="ARBA" id="ARBA00022475"/>
    </source>
</evidence>
<comment type="subcellular location">
    <subcellularLocation>
        <location evidence="1">Cell membrane</location>
        <topology evidence="1">Multi-pass membrane protein</topology>
    </subcellularLocation>
</comment>
<dbReference type="GO" id="GO:0005886">
    <property type="term" value="C:plasma membrane"/>
    <property type="evidence" value="ECO:0007669"/>
    <property type="project" value="UniProtKB-SubCell"/>
</dbReference>
<gene>
    <name evidence="10" type="ORF">B1R32_10816</name>
</gene>
<dbReference type="InParanoid" id="A0A2S8SSM1"/>
<feature type="transmembrane region" description="Helical" evidence="8">
    <location>
        <begin position="490"/>
        <end position="508"/>
    </location>
</feature>
<keyword evidence="7 8" id="KW-0472">Membrane</keyword>
<dbReference type="PROSITE" id="PS50850">
    <property type="entry name" value="MFS"/>
    <property type="match status" value="1"/>
</dbReference>
<dbReference type="AlphaFoldDB" id="A0A2S8SSM1"/>
<keyword evidence="11" id="KW-1185">Reference proteome</keyword>
<dbReference type="PANTHER" id="PTHR42718">
    <property type="entry name" value="MAJOR FACILITATOR SUPERFAMILY MULTIDRUG TRANSPORTER MFSC"/>
    <property type="match status" value="1"/>
</dbReference>
<evidence type="ECO:0000256" key="2">
    <source>
        <dbReference type="ARBA" id="ARBA00008537"/>
    </source>
</evidence>
<keyword evidence="3" id="KW-0813">Transport</keyword>
<evidence type="ECO:0000313" key="11">
    <source>
        <dbReference type="Proteomes" id="UP000237684"/>
    </source>
</evidence>
<feature type="transmembrane region" description="Helical" evidence="8">
    <location>
        <begin position="56"/>
        <end position="77"/>
    </location>
</feature>
<dbReference type="Gene3D" id="1.20.1720.10">
    <property type="entry name" value="Multidrug resistance protein D"/>
    <property type="match status" value="1"/>
</dbReference>
<keyword evidence="4" id="KW-1003">Cell membrane</keyword>
<dbReference type="RefSeq" id="WP_105483657.1">
    <property type="nucleotide sequence ID" value="NZ_NIGF01000008.1"/>
</dbReference>
<dbReference type="PANTHER" id="PTHR42718:SF9">
    <property type="entry name" value="MAJOR FACILITATOR SUPERFAMILY MULTIDRUG TRANSPORTER MFSC"/>
    <property type="match status" value="1"/>
</dbReference>
<dbReference type="OrthoDB" id="9812221at2"/>
<feature type="transmembrane region" description="Helical" evidence="8">
    <location>
        <begin position="170"/>
        <end position="192"/>
    </location>
</feature>
<sequence length="521" mass="56191">MQPRPDYENYTALQRWIVLGAVILGAILEILDTTIVSTAIPQMQGNLGATLDEIGWVSTGYIVANVIMLPLTGWFSGRFGRRQYLAASMAFFTFASLMCGVSGSLWGLVFWRVMQGAGGAALISTAQATLLSIFPPKQHNMVQGLFGLAIMVAPTTGPTIGGYITDQYSWPWAFFVNVPLGIIGVFLVLTFLKDNANQKSSKSVDALGILLLAIGLGCAQVVLEKGNREDWFASTLIVWMTIFSTLGLGGFIWWELKTPTPAVNLRILKNTAFAAGWAFNFVIGVGLYTSVFIFPVFMQSLRGYTAQESGMQLIPRGLTTAIVTIITIRLTAKIQPRYLIGIGSVLFAVSMAYFQGVTLQTGPDQLLWPMIISGAALGMLIVPLSVAALGSLKPQEVPEGAGLFNLMRQLGGSVGIAASATLLDHWTSQARVPLATHFNIYNPAFTQRFGEMTTYLQSRGASLEVAQAQAYQILGRTLGLQASLISFEKAYFALGVVFIAALPLLLFFKKVDAKAGAGEAH</sequence>
<feature type="transmembrane region" description="Helical" evidence="8">
    <location>
        <begin position="145"/>
        <end position="164"/>
    </location>
</feature>
<dbReference type="Pfam" id="PF07690">
    <property type="entry name" value="MFS_1"/>
    <property type="match status" value="1"/>
</dbReference>
<comment type="similarity">
    <text evidence="2">Belongs to the major facilitator superfamily. EmrB family.</text>
</comment>